<protein>
    <submittedName>
        <fullName evidence="1">Uncharacterized protein</fullName>
    </submittedName>
</protein>
<reference evidence="1 2" key="1">
    <citation type="submission" date="2021-12" db="EMBL/GenBank/DDBJ databases">
        <title>Discovery of the Pendulisporaceae a myxobacterial family with distinct sporulation behavior and unique specialized metabolism.</title>
        <authorList>
            <person name="Garcia R."/>
            <person name="Popoff A."/>
            <person name="Bader C.D."/>
            <person name="Loehr J."/>
            <person name="Walesch S."/>
            <person name="Walt C."/>
            <person name="Boldt J."/>
            <person name="Bunk B."/>
            <person name="Haeckl F.J.F.P.J."/>
            <person name="Gunesch A.P."/>
            <person name="Birkelbach J."/>
            <person name="Nuebel U."/>
            <person name="Pietschmann T."/>
            <person name="Bach T."/>
            <person name="Mueller R."/>
        </authorList>
    </citation>
    <scope>NUCLEOTIDE SEQUENCE [LARGE SCALE GENOMIC DNA]</scope>
    <source>
        <strain evidence="1 2">MSr12523</strain>
    </source>
</reference>
<evidence type="ECO:0000313" key="2">
    <source>
        <dbReference type="Proteomes" id="UP001379533"/>
    </source>
</evidence>
<accession>A0ABZ2K662</accession>
<dbReference type="RefSeq" id="WP_394844790.1">
    <property type="nucleotide sequence ID" value="NZ_CP089982.1"/>
</dbReference>
<name>A0ABZ2K662_9BACT</name>
<proteinExistence type="predicted"/>
<dbReference type="Proteomes" id="UP001379533">
    <property type="component" value="Chromosome"/>
</dbReference>
<dbReference type="EMBL" id="CP089982">
    <property type="protein sequence ID" value="WXA94188.1"/>
    <property type="molecule type" value="Genomic_DNA"/>
</dbReference>
<organism evidence="1 2">
    <name type="scientific">Pendulispora brunnea</name>
    <dbReference type="NCBI Taxonomy" id="2905690"/>
    <lineage>
        <taxon>Bacteria</taxon>
        <taxon>Pseudomonadati</taxon>
        <taxon>Myxococcota</taxon>
        <taxon>Myxococcia</taxon>
        <taxon>Myxococcales</taxon>
        <taxon>Sorangiineae</taxon>
        <taxon>Pendulisporaceae</taxon>
        <taxon>Pendulispora</taxon>
    </lineage>
</organism>
<keyword evidence="2" id="KW-1185">Reference proteome</keyword>
<gene>
    <name evidence="1" type="ORF">LZC95_48060</name>
</gene>
<evidence type="ECO:0000313" key="1">
    <source>
        <dbReference type="EMBL" id="WXA94188.1"/>
    </source>
</evidence>
<sequence length="682" mass="71327">MTWHIAGATDGAQAFFTWTDRAGLWGARVLEDGTVVNLGGTRIHAQPFIGDHAIGYDGKQFIVAWLRLPINPGGPVTAMASRVARDGTILDPDGFVVAPTDGNATYATVTRDGDGSRVGWISYEHSEQFVYSRVTSTGSPGPVTRDVISNLERNIAQRLPVAISVDGAPKAFCEDNGFYGQTKPILVQGIGPCNEPGAPIRDNGISNARFPGAAYGAGILALGWLEDGSGIVHVKLGDSSAFSLGGSGEELALGFDGTLFHAVWLTKTAPRQLVEQRFAPTGTLIDSAPLSIAPAIGAFAIACPGGRCIVAFQDADGVAAKLLPIADASTVETRIELARNENEETGARVAAGPEDGYLVAWKDNRTDPSARSIYAVRVGVDGTILDSPALSVLATEAQNFAISATARHYVIASSKTWIAPEASAIRLVRIDAATGAVLDAPPIQLQSATIPEEPGISCEASQCLVAWRTTNETYAQRIGDNGIPIDPSPFVVGSSQGRVSVTHDNAGHYLLSWGEFAVRVDAATGSILDSPPLALGDGMGDVFGNASASNGSDFLVTWSRNPNKLLGARITATGNVLDPNGFVVASTWGFSALSTLTIDNYLSCWSEARDGECGIYGGTIGTNGSMVPPNGAPYITVPCDGAYEIFAPAGGGAASHRDGRALLVYDRFGTRTRRIRGQLLGP</sequence>